<dbReference type="OrthoDB" id="10254624at2759"/>
<dbReference type="VEuPathDB" id="GiardiaDB:DHA2_153398"/>
<sequence length="695" mass="79520">VEMSYGFIMGLSMACTMLGISLKDNAVEKLAAEGPLSLYEISIHNPNSGPLKLLVLYSVRRMGPYILILHLLWPVALDLAVGALYEHTSKKFLREMARLLNRYLKDPDKQPYKRKALSLVISCFMAPGISVLVYIQRRMTIVELFLFITYFYLLQSQHAPYTACISTALIMLDPNYFPIAVFTSIYCFSWTLFVPKASTRRYRNYIFKVFGRLLHVVILQMVLLGVLIIPFALVHDKSMDLSAFFINRLHTMFLLKPEPLTHMQNTPIPLPSFWDIVDFLKVITPGRLDGLTDYMAENNLWVWTAVTVVVFTTINLSVMCMSVRRNASMDPMYPVLSCFGMLTSFVVFVPERSFTVILPMLTAIYCILLNLISTTSQMATQKGLEYATATERTHLGLHPVATQRGLMRQGRMSGRCRCTRTNRQLEDIVNIIPTSLTSIRDTPFVCLGSDNLSYESDKGHPFHHKWLKSYNSLRYRSLSRNILENRDRMIAHSFNDIFLANELDLDNNVYKALSARDRRKKADQASSRKIDDSPSALKCMRDERGDNLFGDDEMFCNCLSGMHLLYLNKNIRDGISTAGSRFLDFLEEYGDRLSHLLPLILQMLFAFYNMYSSVQNTGIVRKYSQIFNLASFLALRRAFKEDEKTLVWSLPFLCVDIFGIEWLLLNKGVKVALALFIILCSTALMTFVGFKYLAI</sequence>
<evidence type="ECO:0000313" key="2">
    <source>
        <dbReference type="EMBL" id="ESU44527.1"/>
    </source>
</evidence>
<feature type="transmembrane region" description="Helical" evidence="1">
    <location>
        <begin position="147"/>
        <end position="170"/>
    </location>
</feature>
<feature type="transmembrane region" description="Helical" evidence="1">
    <location>
        <begin position="332"/>
        <end position="350"/>
    </location>
</feature>
<feature type="transmembrane region" description="Helical" evidence="1">
    <location>
        <begin position="671"/>
        <end position="694"/>
    </location>
</feature>
<feature type="transmembrane region" description="Helical" evidence="1">
    <location>
        <begin position="646"/>
        <end position="665"/>
    </location>
</feature>
<evidence type="ECO:0000256" key="1">
    <source>
        <dbReference type="SAM" id="Phobius"/>
    </source>
</evidence>
<dbReference type="Proteomes" id="UP000018040">
    <property type="component" value="Unassembled WGS sequence"/>
</dbReference>
<feature type="transmembrane region" description="Helical" evidence="1">
    <location>
        <begin position="300"/>
        <end position="320"/>
    </location>
</feature>
<name>V6U1M6_GIAIN</name>
<feature type="transmembrane region" description="Helical" evidence="1">
    <location>
        <begin position="356"/>
        <end position="372"/>
    </location>
</feature>
<protein>
    <submittedName>
        <fullName evidence="2">Uncharacterized protein</fullName>
    </submittedName>
</protein>
<comment type="caution">
    <text evidence="2">The sequence shown here is derived from an EMBL/GenBank/DDBJ whole genome shotgun (WGS) entry which is preliminary data.</text>
</comment>
<feature type="transmembrane region" description="Helical" evidence="1">
    <location>
        <begin position="213"/>
        <end position="234"/>
    </location>
</feature>
<feature type="transmembrane region" description="Helical" evidence="1">
    <location>
        <begin position="176"/>
        <end position="193"/>
    </location>
</feature>
<dbReference type="EMBL" id="AHHH01000021">
    <property type="protein sequence ID" value="ESU44527.1"/>
    <property type="molecule type" value="Genomic_DNA"/>
</dbReference>
<reference evidence="2 3" key="2">
    <citation type="journal article" date="2013" name="Genome Biol. Evol.">
        <title>Genome sequencing of Giardia lamblia genotypes A2 and B isolates (DH and GS) and comparative analysis with the genomes of genotypes A1 and E (WB and Pig).</title>
        <authorList>
            <person name="Adam R.D."/>
            <person name="Dahlstrom E.W."/>
            <person name="Martens C.A."/>
            <person name="Bruno D.P."/>
            <person name="Barbian K.D."/>
            <person name="Ricklefs S.M."/>
            <person name="Hernandez M.M."/>
            <person name="Narla N.P."/>
            <person name="Patel R.B."/>
            <person name="Porcella S.F."/>
            <person name="Nash T.E."/>
        </authorList>
    </citation>
    <scope>NUCLEOTIDE SEQUENCE [LARGE SCALE GENOMIC DNA]</scope>
    <source>
        <strain evidence="2 3">GS</strain>
    </source>
</reference>
<reference evidence="3" key="1">
    <citation type="submission" date="2012-02" db="EMBL/GenBank/DDBJ databases">
        <title>Genome sequencing of Giardia lamblia Genotypes A2 and B isolates (DH and GS) and comparative analysis with the genomes of Genotypes A1 and E (WB and Pig).</title>
        <authorList>
            <person name="Adam R."/>
            <person name="Dahlstrom E."/>
            <person name="Martens C."/>
            <person name="Bruno D."/>
            <person name="Barbian K."/>
            <person name="Porcella S.F."/>
            <person name="Nash T."/>
        </authorList>
    </citation>
    <scope>NUCLEOTIDE SEQUENCE</scope>
    <source>
        <strain evidence="3">GS</strain>
    </source>
</reference>
<dbReference type="VEuPathDB" id="GiardiaDB:GL50803_0013947"/>
<keyword evidence="1" id="KW-0472">Membrane</keyword>
<feature type="transmembrane region" description="Helical" evidence="1">
    <location>
        <begin position="116"/>
        <end position="135"/>
    </location>
</feature>
<keyword evidence="1" id="KW-0812">Transmembrane</keyword>
<gene>
    <name evidence="2" type="ORF">GSB_151611</name>
</gene>
<accession>V6U1M6</accession>
<evidence type="ECO:0000313" key="3">
    <source>
        <dbReference type="Proteomes" id="UP000018040"/>
    </source>
</evidence>
<feature type="non-terminal residue" evidence="2">
    <location>
        <position position="1"/>
    </location>
</feature>
<feature type="transmembrane region" description="Helical" evidence="1">
    <location>
        <begin position="6"/>
        <end position="22"/>
    </location>
</feature>
<keyword evidence="1" id="KW-1133">Transmembrane helix</keyword>
<feature type="transmembrane region" description="Helical" evidence="1">
    <location>
        <begin position="65"/>
        <end position="85"/>
    </location>
</feature>
<proteinExistence type="predicted"/>
<dbReference type="VEuPathDB" id="GiardiaDB:GL50581_562"/>
<dbReference type="AlphaFoldDB" id="V6U1M6"/>
<organism evidence="2 3">
    <name type="scientific">Giardia intestinalis</name>
    <name type="common">Giardia lamblia</name>
    <dbReference type="NCBI Taxonomy" id="5741"/>
    <lineage>
        <taxon>Eukaryota</taxon>
        <taxon>Metamonada</taxon>
        <taxon>Diplomonadida</taxon>
        <taxon>Hexamitidae</taxon>
        <taxon>Giardiinae</taxon>
        <taxon>Giardia</taxon>
    </lineage>
</organism>
<dbReference type="VEuPathDB" id="GiardiaDB:QR46_1995"/>